<evidence type="ECO:0000259" key="2">
    <source>
        <dbReference type="Pfam" id="PF04984"/>
    </source>
</evidence>
<evidence type="ECO:0000259" key="3">
    <source>
        <dbReference type="Pfam" id="PF17482"/>
    </source>
</evidence>
<dbReference type="InterPro" id="IPR020287">
    <property type="entry name" value="Tail_sheath_C"/>
</dbReference>
<accession>A0ABP7WEI8</accession>
<dbReference type="InterPro" id="IPR052042">
    <property type="entry name" value="Tail_sheath_structural"/>
</dbReference>
<dbReference type="EMBL" id="BAABDM010000001">
    <property type="protein sequence ID" value="GAA4087349.1"/>
    <property type="molecule type" value="Genomic_DNA"/>
</dbReference>
<proteinExistence type="inferred from homology"/>
<gene>
    <name evidence="4" type="ORF">GCM10022414_07630</name>
</gene>
<comment type="caution">
    <text evidence="4">The sequence shown here is derived from an EMBL/GenBank/DDBJ whole genome shotgun (WGS) entry which is preliminary data.</text>
</comment>
<name>A0ABP7WEI8_9GAMM</name>
<evidence type="ECO:0000313" key="5">
    <source>
        <dbReference type="Proteomes" id="UP001500392"/>
    </source>
</evidence>
<dbReference type="Proteomes" id="UP001500392">
    <property type="component" value="Unassembled WGS sequence"/>
</dbReference>
<organism evidence="4 5">
    <name type="scientific">Zhongshania borealis</name>
    <dbReference type="NCBI Taxonomy" id="889488"/>
    <lineage>
        <taxon>Bacteria</taxon>
        <taxon>Pseudomonadati</taxon>
        <taxon>Pseudomonadota</taxon>
        <taxon>Gammaproteobacteria</taxon>
        <taxon>Cellvibrionales</taxon>
        <taxon>Spongiibacteraceae</taxon>
        <taxon>Zhongshania</taxon>
    </lineage>
</organism>
<dbReference type="Pfam" id="PF04984">
    <property type="entry name" value="Phage_sheath_1"/>
    <property type="match status" value="1"/>
</dbReference>
<feature type="domain" description="Tail sheath protein subtilisin-like" evidence="2">
    <location>
        <begin position="223"/>
        <end position="389"/>
    </location>
</feature>
<dbReference type="RefSeq" id="WP_344932511.1">
    <property type="nucleotide sequence ID" value="NZ_BAABDM010000001.1"/>
</dbReference>
<dbReference type="InterPro" id="IPR035089">
    <property type="entry name" value="Phage_sheath_subtilisin"/>
</dbReference>
<keyword evidence="5" id="KW-1185">Reference proteome</keyword>
<comment type="similarity">
    <text evidence="1">Belongs to the myoviridae tail sheath protein family.</text>
</comment>
<sequence>MSDTYHHGVRIIEKTEGSRPIRTVNTAVIGLVGTAPDSTPAIAATGQVGVIDSDTGIAITAAVAGTAGNSITITLVDTGDVDEALAVALNGNDITVTLATDGTGDISSTAADVIAIITSDASTLITAANATGSDGSGIMIAEAKVSLTGGVAEPFPLNTPVLVLGNRTKAAKLDSTGKGLGTLPAAMTAIFEQIGAMVVVVRVAEGIDDETTASNVIGTVTGGKATGLLALKDAQAQLGVKPRILGVPGLDALTGVVPALVSVADDLRAFAYAYINAATMEAAVTARDSYGSKRLMLLWPEFIAWSTTANAEVVITATARALGVRARADNEVGWHKTISNIEVNGVTGISKSVHFDLTNVNTDANYLNGNEITTIIRNAGFRFWGSRTCSADPVFAFESAARTGDILADTIADAHMWAMDKPMSKVLIKEIVEGINAKFRSLKASGYIVDALAYTDDELNTTETLAAGKLTISYDYTPVPPLEDLTFIQTITDRYLVQLVA</sequence>
<dbReference type="PANTHER" id="PTHR35861:SF1">
    <property type="entry name" value="PHAGE TAIL SHEATH PROTEIN"/>
    <property type="match status" value="1"/>
</dbReference>
<dbReference type="Pfam" id="PF17482">
    <property type="entry name" value="Phage_sheath_1C"/>
    <property type="match status" value="1"/>
</dbReference>
<protein>
    <submittedName>
        <fullName evidence="4">Phage tail sheath protein</fullName>
    </submittedName>
</protein>
<feature type="domain" description="Tail sheath protein C-terminal" evidence="3">
    <location>
        <begin position="391"/>
        <end position="491"/>
    </location>
</feature>
<reference evidence="5" key="1">
    <citation type="journal article" date="2019" name="Int. J. Syst. Evol. Microbiol.">
        <title>The Global Catalogue of Microorganisms (GCM) 10K type strain sequencing project: providing services to taxonomists for standard genome sequencing and annotation.</title>
        <authorList>
            <consortium name="The Broad Institute Genomics Platform"/>
            <consortium name="The Broad Institute Genome Sequencing Center for Infectious Disease"/>
            <person name="Wu L."/>
            <person name="Ma J."/>
        </authorList>
    </citation>
    <scope>NUCLEOTIDE SEQUENCE [LARGE SCALE GENOMIC DNA]</scope>
    <source>
        <strain evidence="5">JCM 17304</strain>
    </source>
</reference>
<dbReference type="PANTHER" id="PTHR35861">
    <property type="match status" value="1"/>
</dbReference>
<evidence type="ECO:0000313" key="4">
    <source>
        <dbReference type="EMBL" id="GAA4087349.1"/>
    </source>
</evidence>
<evidence type="ECO:0000256" key="1">
    <source>
        <dbReference type="ARBA" id="ARBA00008005"/>
    </source>
</evidence>